<dbReference type="CDD" id="cd00201">
    <property type="entry name" value="WW"/>
    <property type="match status" value="2"/>
</dbReference>
<dbReference type="InterPro" id="IPR036517">
    <property type="entry name" value="FF_domain_sf"/>
</dbReference>
<dbReference type="GO" id="GO:0003712">
    <property type="term" value="F:transcription coregulator activity"/>
    <property type="evidence" value="ECO:0007669"/>
    <property type="project" value="TreeGrafter"/>
</dbReference>
<feature type="region of interest" description="Disordered" evidence="2">
    <location>
        <begin position="98"/>
        <end position="227"/>
    </location>
</feature>
<feature type="region of interest" description="Disordered" evidence="2">
    <location>
        <begin position="489"/>
        <end position="512"/>
    </location>
</feature>
<dbReference type="PROSITE" id="PS01159">
    <property type="entry name" value="WW_DOMAIN_1"/>
    <property type="match status" value="1"/>
</dbReference>
<dbReference type="GeneID" id="24106747"/>
<keyword evidence="1" id="KW-0677">Repeat</keyword>
<dbReference type="EMBL" id="DF238778">
    <property type="protein sequence ID" value="GAC93881.1"/>
    <property type="molecule type" value="Genomic_DNA"/>
</dbReference>
<feature type="region of interest" description="Disordered" evidence="2">
    <location>
        <begin position="331"/>
        <end position="354"/>
    </location>
</feature>
<feature type="compositionally biased region" description="Polar residues" evidence="2">
    <location>
        <begin position="32"/>
        <end position="41"/>
    </location>
</feature>
<dbReference type="RefSeq" id="XP_012187468.1">
    <property type="nucleotide sequence ID" value="XM_012332078.1"/>
</dbReference>
<gene>
    <name evidence="4" type="ORF">PHSY_001448</name>
</gene>
<dbReference type="SUPFAM" id="SSF51045">
    <property type="entry name" value="WW domain"/>
    <property type="match status" value="2"/>
</dbReference>
<dbReference type="PANTHER" id="PTHR15377:SF3">
    <property type="entry name" value="WW DOMAIN-CONTAINING PROTEIN"/>
    <property type="match status" value="1"/>
</dbReference>
<dbReference type="Gene3D" id="2.20.70.10">
    <property type="match status" value="2"/>
</dbReference>
<dbReference type="SMART" id="SM00456">
    <property type="entry name" value="WW"/>
    <property type="match status" value="2"/>
</dbReference>
<feature type="compositionally biased region" description="Polar residues" evidence="2">
    <location>
        <begin position="492"/>
        <end position="506"/>
    </location>
</feature>
<dbReference type="AlphaFoldDB" id="R9NYV4"/>
<evidence type="ECO:0000256" key="2">
    <source>
        <dbReference type="SAM" id="MobiDB-lite"/>
    </source>
</evidence>
<dbReference type="InterPro" id="IPR001202">
    <property type="entry name" value="WW_dom"/>
</dbReference>
<dbReference type="HOGENOM" id="CLU_013872_0_0_1"/>
<dbReference type="eggNOG" id="KOG0155">
    <property type="taxonomic scope" value="Eukaryota"/>
</dbReference>
<dbReference type="PROSITE" id="PS50020">
    <property type="entry name" value="WW_DOMAIN_2"/>
    <property type="match status" value="2"/>
</dbReference>
<dbReference type="InterPro" id="IPR002713">
    <property type="entry name" value="FF_domain"/>
</dbReference>
<dbReference type="GO" id="GO:0070063">
    <property type="term" value="F:RNA polymerase binding"/>
    <property type="evidence" value="ECO:0007669"/>
    <property type="project" value="InterPro"/>
</dbReference>
<evidence type="ECO:0000313" key="4">
    <source>
        <dbReference type="EMBL" id="GAC93881.1"/>
    </source>
</evidence>
<feature type="compositionally biased region" description="Basic and acidic residues" evidence="2">
    <location>
        <begin position="98"/>
        <end position="139"/>
    </location>
</feature>
<dbReference type="InterPro" id="IPR036020">
    <property type="entry name" value="WW_dom_sf"/>
</dbReference>
<feature type="domain" description="WW" evidence="3">
    <location>
        <begin position="59"/>
        <end position="92"/>
    </location>
</feature>
<dbReference type="PANTHER" id="PTHR15377">
    <property type="entry name" value="TRANSCRIPTION ELONGATION REGULATOR 1"/>
    <property type="match status" value="1"/>
</dbReference>
<dbReference type="OrthoDB" id="410044at2759"/>
<dbReference type="GO" id="GO:0005634">
    <property type="term" value="C:nucleus"/>
    <property type="evidence" value="ECO:0007669"/>
    <property type="project" value="TreeGrafter"/>
</dbReference>
<evidence type="ECO:0000313" key="5">
    <source>
        <dbReference type="Proteomes" id="UP000014071"/>
    </source>
</evidence>
<dbReference type="Pfam" id="PF00397">
    <property type="entry name" value="WW"/>
    <property type="match status" value="1"/>
</dbReference>
<feature type="compositionally biased region" description="Acidic residues" evidence="2">
    <location>
        <begin position="156"/>
        <end position="185"/>
    </location>
</feature>
<feature type="region of interest" description="Disordered" evidence="2">
    <location>
        <begin position="29"/>
        <end position="57"/>
    </location>
</feature>
<feature type="region of interest" description="Disordered" evidence="2">
    <location>
        <begin position="1"/>
        <end position="20"/>
    </location>
</feature>
<reference evidence="5" key="1">
    <citation type="journal article" date="2013" name="Genome Announc.">
        <title>Draft genome sequence of the basidiomycetous yeast-like fungus Pseudozyma hubeiensis SY62, which produces an abundant amount of the biosurfactant mannosylerythritol lipids.</title>
        <authorList>
            <person name="Konishi M."/>
            <person name="Hatada Y."/>
            <person name="Horiuchi J."/>
        </authorList>
    </citation>
    <scope>NUCLEOTIDE SEQUENCE [LARGE SCALE GENOMIC DNA]</scope>
    <source>
        <strain evidence="5">SY62</strain>
    </source>
</reference>
<dbReference type="SMART" id="SM00441">
    <property type="entry name" value="FF"/>
    <property type="match status" value="4"/>
</dbReference>
<evidence type="ECO:0000259" key="3">
    <source>
        <dbReference type="PROSITE" id="PS50020"/>
    </source>
</evidence>
<protein>
    <recommendedName>
        <fullName evidence="3">WW domain-containing protein</fullName>
    </recommendedName>
</protein>
<accession>R9NYV4</accession>
<dbReference type="Proteomes" id="UP000014071">
    <property type="component" value="Unassembled WGS sequence"/>
</dbReference>
<keyword evidence="5" id="KW-1185">Reference proteome</keyword>
<dbReference type="SUPFAM" id="SSF81698">
    <property type="entry name" value="FF domain"/>
    <property type="match status" value="3"/>
</dbReference>
<organism evidence="4 5">
    <name type="scientific">Pseudozyma hubeiensis (strain SY62)</name>
    <name type="common">Yeast</name>
    <dbReference type="NCBI Taxonomy" id="1305764"/>
    <lineage>
        <taxon>Eukaryota</taxon>
        <taxon>Fungi</taxon>
        <taxon>Dikarya</taxon>
        <taxon>Basidiomycota</taxon>
        <taxon>Ustilaginomycotina</taxon>
        <taxon>Ustilaginomycetes</taxon>
        <taxon>Ustilaginales</taxon>
        <taxon>Ustilaginaceae</taxon>
        <taxon>Pseudozyma</taxon>
    </lineage>
</organism>
<sequence>MGDSNPAGPSTAPLPPGWTSHISPAGRAYYHDSTSGVSTYTLPRPKPPKREKPVSKTLVPNTSGWFKVTTNKDNVFYFHPDTKTSEWLPPQEVASALKKVEEEEREKEERLRKQRDDEERAERERVKREKRERKRKLEEGVPITEFDASKRARPDGEDEDGEEEEGEEDEEGEEEIEDEEDDDQEGGLVGLRDDSTTSIAGAHADGTQQSTVEAPENHDDDDDDDQEWQRQIAEQMAAEAEAEAEAEGTSLPSAVADIVAPSTTLEDQKLAFLAHLTSLNTSHPINPMAPYDHSLPLFSTHPTFLSLPISAREDVFNEWCKLRIREKRASKAASSDKSNLPSFSSSANSNPFSTSAESSFRTLLKQQVTSTRTRFADFSSKFSRDPRYTRYGRADADREKLFKTHLVELGEAKRLAAKKAERGFLELLSDKVPGNYRGKVAAAGAEKDGVMEVWMQAKRTPGLVEDERYDAVGSSTRRFELFREWAKGEVRPSQSAQPHPDTSTPAQDDKEAKARAKQLALESALSARQTAVSLERSRLSRVNRSAYLSASRADSLLSFRQLLLDAIPSPHLDYDSSLPLITPDPRFSHPSLTDSDKRQLFSEHRSRLLDHESSKLGRIFARYAPSLDTHPDDILSRTREDPDLSSPGLNIYRQDASKLRTAFEAWNAQRQSTAEKEFKQMLHESSFVDFWGRLRKSCSQTTADHEKEEGEEGEEDGEVSLVEMARKVDLAEIEAVLRQDARFKAFKHAPEVRRKWIREHLIGLSAPSKSVHR</sequence>
<feature type="domain" description="WW" evidence="3">
    <location>
        <begin position="12"/>
        <end position="45"/>
    </location>
</feature>
<dbReference type="Pfam" id="PF01846">
    <property type="entry name" value="FF"/>
    <property type="match status" value="1"/>
</dbReference>
<proteinExistence type="predicted"/>
<name>R9NYV4_PSEHS</name>
<dbReference type="STRING" id="1305764.R9NYV4"/>
<dbReference type="InterPro" id="IPR045148">
    <property type="entry name" value="TCRG1-like"/>
</dbReference>
<evidence type="ECO:0000256" key="1">
    <source>
        <dbReference type="ARBA" id="ARBA00022737"/>
    </source>
</evidence>
<dbReference type="Gene3D" id="1.10.10.440">
    <property type="entry name" value="FF domain"/>
    <property type="match status" value="5"/>
</dbReference>